<name>A0A7C3WW14_9BACT</name>
<gene>
    <name evidence="3" type="ORF">ENV35_03745</name>
</gene>
<feature type="compositionally biased region" description="Basic and acidic residues" evidence="2">
    <location>
        <begin position="993"/>
        <end position="1005"/>
    </location>
</feature>
<reference evidence="3" key="1">
    <citation type="journal article" date="2020" name="mSystems">
        <title>Genome- and Community-Level Interaction Insights into Carbon Utilization and Element Cycling Functions of Hydrothermarchaeota in Hydrothermal Sediment.</title>
        <authorList>
            <person name="Zhou Z."/>
            <person name="Liu Y."/>
            <person name="Xu W."/>
            <person name="Pan J."/>
            <person name="Luo Z.H."/>
            <person name="Li M."/>
        </authorList>
    </citation>
    <scope>NUCLEOTIDE SEQUENCE [LARGE SCALE GENOMIC DNA]</scope>
    <source>
        <strain evidence="3">SpSt-751</strain>
    </source>
</reference>
<dbReference type="EMBL" id="DTGA01000091">
    <property type="protein sequence ID" value="HGB30972.1"/>
    <property type="molecule type" value="Genomic_DNA"/>
</dbReference>
<proteinExistence type="predicted"/>
<evidence type="ECO:0000256" key="1">
    <source>
        <dbReference type="SAM" id="Coils"/>
    </source>
</evidence>
<organism evidence="3">
    <name type="scientific">Dictyoglomus turgidum</name>
    <dbReference type="NCBI Taxonomy" id="513050"/>
    <lineage>
        <taxon>Bacteria</taxon>
        <taxon>Pseudomonadati</taxon>
        <taxon>Dictyoglomota</taxon>
        <taxon>Dictyoglomia</taxon>
        <taxon>Dictyoglomales</taxon>
        <taxon>Dictyoglomaceae</taxon>
        <taxon>Dictyoglomus</taxon>
    </lineage>
</organism>
<feature type="region of interest" description="Disordered" evidence="2">
    <location>
        <begin position="993"/>
        <end position="1012"/>
    </location>
</feature>
<comment type="caution">
    <text evidence="3">The sequence shown here is derived from an EMBL/GenBank/DDBJ whole genome shotgun (WGS) entry which is preliminary data.</text>
</comment>
<evidence type="ECO:0000256" key="2">
    <source>
        <dbReference type="SAM" id="MobiDB-lite"/>
    </source>
</evidence>
<dbReference type="AlphaFoldDB" id="A0A7C3WW14"/>
<protein>
    <submittedName>
        <fullName evidence="3">Uncharacterized protein</fullName>
    </submittedName>
</protein>
<feature type="region of interest" description="Disordered" evidence="2">
    <location>
        <begin position="1024"/>
        <end position="1045"/>
    </location>
</feature>
<evidence type="ECO:0000313" key="3">
    <source>
        <dbReference type="EMBL" id="HGB30972.1"/>
    </source>
</evidence>
<feature type="coiled-coil region" evidence="1">
    <location>
        <begin position="952"/>
        <end position="979"/>
    </location>
</feature>
<sequence length="1045" mass="115145">MPIDSYQISTALGSQLAMLGNQQAFATGAHQVYTSAVPTPSPLQQAASGVLGLLNQPFPPGSIHSQLMLQGATAQMLGAAISPQTPLLGRITTDYLSQYALNQNLARNFTFARPGGFGFTMPQMQAIGSFVQAQAMQNPMWTRQEMFALAGAGINMGMFQGVRDVQQFQQQFRQLLTAVHQVTRILGGTLQEGLQFIGQMRQMGVLNIADAQRLAGIVPGLAAAGGMPVNQLIQFGGGVAQMLRPLGVRGPTGMEAGMRALGTVATAVRTGVISEQLIWQATGQTGQAAQQALAGRLMEVGARFTLRGAGKISMAAFYDPATGRFRAEDYERFLRGELTPSDIVRLSRENIAKIGGIAEWQARIGEFRGEFLRGTGGMGELVLMRQAFAKYWEKPYAAEHILRRQFGMSQEEARAAVAMINRLPRLQEEMRISQEIAEEERIRQQRWEQRTPQYVIRQKLKNLEEATIGRAEKWIVNRLDDLAKAFEEGMRNVVGGPTTTMSAGGRMRIFEMMETAKGYSELQSLYQKGSQLDQILKSMGGGRAPQTVPTASSTLWGWARGGAQWIGNLVGKMSQMSQYGFTLSRDTAMRYGLGTYARTLEEAKAIAGNLPIYEGPGGFIVGGPGQNELLDAMTTGKIAFGKGIFSNISQQDFVSLKNDLELQDDIKKGISLERLKDKVLARLNSKGRSVTEDIALAVTANLFDTRIFEKVGEYKTVTLKELADRYKINQGSLQSFLEDPRTLQNLFRMMEGKAPEQEWMKSLSIEQRDIIRSAKSSYKDIAELASSSFNLMKNSIEEYSKRWTEAGEALDKMTLSGEFAKARAEIQKKVKEGKDLGEATSEVMDAFVSTHSARDVKTFERILRESGAEPLAETLSEKAMENRRAAQKASYYKREATLALQAKFKEGKGDWKKKAKARVEELKAGIQALEPPKGAIFEALGIVGSEKSDWEAFQKAQKQEALKKELEDLQTQIGAAEGKKWAFKKMAAEEEKKQQAVEAAREDGSQQKPFYVKLDQTTVTELANAIKGEKDKEDTKPEGTQPKGG</sequence>
<keyword evidence="1" id="KW-0175">Coiled coil</keyword>
<feature type="compositionally biased region" description="Basic and acidic residues" evidence="2">
    <location>
        <begin position="1027"/>
        <end position="1037"/>
    </location>
</feature>
<accession>A0A7C3WW14</accession>